<keyword evidence="2" id="KW-0489">Methyltransferase</keyword>
<accession>A0A0A0E9P6</accession>
<evidence type="ECO:0000313" key="2">
    <source>
        <dbReference type="EMBL" id="KGM47701.1"/>
    </source>
</evidence>
<proteinExistence type="predicted"/>
<evidence type="ECO:0000259" key="1">
    <source>
        <dbReference type="Pfam" id="PF05050"/>
    </source>
</evidence>
<dbReference type="Proteomes" id="UP000030004">
    <property type="component" value="Unassembled WGS sequence"/>
</dbReference>
<comment type="caution">
    <text evidence="2">The sequence shown here is derived from an EMBL/GenBank/DDBJ whole genome shotgun (WGS) entry which is preliminary data.</text>
</comment>
<dbReference type="Gene3D" id="3.40.50.150">
    <property type="entry name" value="Vaccinia Virus protein VP39"/>
    <property type="match status" value="1"/>
</dbReference>
<dbReference type="PANTHER" id="PTHR34203">
    <property type="entry name" value="METHYLTRANSFERASE, FKBM FAMILY PROTEIN"/>
    <property type="match status" value="1"/>
</dbReference>
<dbReference type="InterPro" id="IPR029063">
    <property type="entry name" value="SAM-dependent_MTases_sf"/>
</dbReference>
<reference evidence="2 3" key="1">
    <citation type="journal article" date="2015" name="Antonie Van Leeuwenhoek">
        <title>Pseudooceanicola atlanticus gen. nov. sp. nov., isolated from surface seawater of the Atlantic Ocean and reclassification of Oceanicola batsensis, Oceanicola marinus, Oceanicola nitratireducens, Oceanicola nanhaiensis, Oceanicola antarcticus and Oceanicola flagellatus, as Pseudooceanicola batsensis comb. nov., Pseudooceanicola marinus comb. nov., Pseudooceanicola nitratireducens comb. nov., Pseudooceanicola nanhaiensis comb. nov., Pseudooceanicola antarcticus comb. nov., and Pseudooceanicola flagellatus comb. nov.</title>
        <authorList>
            <person name="Lai Q."/>
            <person name="Li G."/>
            <person name="Liu X."/>
            <person name="Du Y."/>
            <person name="Sun F."/>
            <person name="Shao Z."/>
        </authorList>
    </citation>
    <scope>NUCLEOTIDE SEQUENCE [LARGE SCALE GENOMIC DNA]</scope>
    <source>
        <strain evidence="2 3">22II-s11g</strain>
    </source>
</reference>
<dbReference type="STRING" id="1461694.ATO9_16670"/>
<keyword evidence="3" id="KW-1185">Reference proteome</keyword>
<feature type="domain" description="Methyltransferase FkbM" evidence="1">
    <location>
        <begin position="85"/>
        <end position="235"/>
    </location>
</feature>
<sequence>MSLNLPRPELTGPDYFDLAAALAAIEAGRPVRFPPFEVVHWGGLNFCLNFEKDPIQRCLRRGEFFEEAELSALSQYLRPGFHAIDIGSNIGNHALYFAARLGAGRVVVIEPNPLALAPLVANVVINDLGGIIDMGALGIGLSDVSAGGYFMGRHDRNLGATRMKPEGGDLQVHPGDDLFEAEAPDLVKIDVEGMEMKVLAGLEQTIARARPLILIEVDGENDAAFAEWMAAHRYRVEMTNRHNPKNCNYLLAPEE</sequence>
<dbReference type="Pfam" id="PF05050">
    <property type="entry name" value="Methyltransf_21"/>
    <property type="match status" value="1"/>
</dbReference>
<dbReference type="GO" id="GO:0008168">
    <property type="term" value="F:methyltransferase activity"/>
    <property type="evidence" value="ECO:0007669"/>
    <property type="project" value="UniProtKB-KW"/>
</dbReference>
<dbReference type="GO" id="GO:0032259">
    <property type="term" value="P:methylation"/>
    <property type="evidence" value="ECO:0007669"/>
    <property type="project" value="UniProtKB-KW"/>
</dbReference>
<dbReference type="EMBL" id="AQQX01000008">
    <property type="protein sequence ID" value="KGM47701.1"/>
    <property type="molecule type" value="Genomic_DNA"/>
</dbReference>
<gene>
    <name evidence="2" type="ORF">ATO9_16670</name>
</gene>
<keyword evidence="2" id="KW-0808">Transferase</keyword>
<organism evidence="2 3">
    <name type="scientific">Pseudooceanicola atlanticus</name>
    <dbReference type="NCBI Taxonomy" id="1461694"/>
    <lineage>
        <taxon>Bacteria</taxon>
        <taxon>Pseudomonadati</taxon>
        <taxon>Pseudomonadota</taxon>
        <taxon>Alphaproteobacteria</taxon>
        <taxon>Rhodobacterales</taxon>
        <taxon>Paracoccaceae</taxon>
        <taxon>Pseudooceanicola</taxon>
    </lineage>
</organism>
<protein>
    <submittedName>
        <fullName evidence="2">Methyltransferase</fullName>
    </submittedName>
</protein>
<dbReference type="SUPFAM" id="SSF53335">
    <property type="entry name" value="S-adenosyl-L-methionine-dependent methyltransferases"/>
    <property type="match status" value="1"/>
</dbReference>
<dbReference type="NCBIfam" id="TIGR01444">
    <property type="entry name" value="fkbM_fam"/>
    <property type="match status" value="1"/>
</dbReference>
<dbReference type="eggNOG" id="COG2520">
    <property type="taxonomic scope" value="Bacteria"/>
</dbReference>
<dbReference type="RefSeq" id="WP_043751685.1">
    <property type="nucleotide sequence ID" value="NZ_AQQX01000008.1"/>
</dbReference>
<name>A0A0A0E9P6_9RHOB</name>
<dbReference type="AlphaFoldDB" id="A0A0A0E9P6"/>
<dbReference type="InterPro" id="IPR052514">
    <property type="entry name" value="SAM-dependent_MTase"/>
</dbReference>
<dbReference type="PANTHER" id="PTHR34203:SF15">
    <property type="entry name" value="SLL1173 PROTEIN"/>
    <property type="match status" value="1"/>
</dbReference>
<evidence type="ECO:0000313" key="3">
    <source>
        <dbReference type="Proteomes" id="UP000030004"/>
    </source>
</evidence>
<dbReference type="InterPro" id="IPR006342">
    <property type="entry name" value="FkbM_mtfrase"/>
</dbReference>